<organism evidence="1 2">
    <name type="scientific">Sulfuriferula multivorans</name>
    <dbReference type="NCBI Taxonomy" id="1559896"/>
    <lineage>
        <taxon>Bacteria</taxon>
        <taxon>Pseudomonadati</taxon>
        <taxon>Pseudomonadota</taxon>
        <taxon>Betaproteobacteria</taxon>
        <taxon>Nitrosomonadales</taxon>
        <taxon>Sulfuricellaceae</taxon>
        <taxon>Sulfuriferula</taxon>
    </lineage>
</organism>
<evidence type="ECO:0000313" key="2">
    <source>
        <dbReference type="Proteomes" id="UP000286806"/>
    </source>
</evidence>
<reference evidence="1 2" key="1">
    <citation type="journal article" date="2019" name="Front. Microbiol.">
        <title>Genomes of Neutrophilic Sulfur-Oxidizing Chemolithoautotrophs Representing 9 Proteobacterial Species From 8 Genera.</title>
        <authorList>
            <person name="Watanabe T."/>
            <person name="Kojima H."/>
            <person name="Umezawa K."/>
            <person name="Hori C."/>
            <person name="Takasuka T.E."/>
            <person name="Kato Y."/>
            <person name="Fukui M."/>
        </authorList>
    </citation>
    <scope>NUCLEOTIDE SEQUENCE [LARGE SCALE GENOMIC DNA]</scope>
    <source>
        <strain evidence="1 2">TTN</strain>
    </source>
</reference>
<protein>
    <submittedName>
        <fullName evidence="1">Uncharacterized protein</fullName>
    </submittedName>
</protein>
<sequence>MGIRDRSQFIIHAATNHFASSAMRLRKLRIFILHFPIPSSV</sequence>
<evidence type="ECO:0000313" key="1">
    <source>
        <dbReference type="EMBL" id="GBL46330.1"/>
    </source>
</evidence>
<dbReference type="Proteomes" id="UP000286806">
    <property type="component" value="Unassembled WGS sequence"/>
</dbReference>
<proteinExistence type="predicted"/>
<dbReference type="EMBL" id="BGOW01000017">
    <property type="protein sequence ID" value="GBL46330.1"/>
    <property type="molecule type" value="Genomic_DNA"/>
</dbReference>
<gene>
    <name evidence="1" type="ORF">SFMTTN_2143</name>
</gene>
<keyword evidence="2" id="KW-1185">Reference proteome</keyword>
<name>A0A401JFD0_9PROT</name>
<accession>A0A401JFD0</accession>
<comment type="caution">
    <text evidence="1">The sequence shown here is derived from an EMBL/GenBank/DDBJ whole genome shotgun (WGS) entry which is preliminary data.</text>
</comment>
<dbReference type="AlphaFoldDB" id="A0A401JFD0"/>